<sequence>MDTHHIHDQKIDIHSGAAGVQHWLEHGLTKDGLRQLQERAERGEKVHFADGEGRKFVMEHNPEKGFHVDVRHH</sequence>
<organism evidence="1 2">
    <name type="scientific">Candidatus Nomurabacteria bacterium RIFCSPHIGHO2_01_FULL_40_24b</name>
    <dbReference type="NCBI Taxonomy" id="1801739"/>
    <lineage>
        <taxon>Bacteria</taxon>
        <taxon>Candidatus Nomuraibacteriota</taxon>
    </lineage>
</organism>
<gene>
    <name evidence="1" type="ORF">A2647_00725</name>
</gene>
<evidence type="ECO:0000313" key="2">
    <source>
        <dbReference type="Proteomes" id="UP000177370"/>
    </source>
</evidence>
<name>A0A1F6V9B5_9BACT</name>
<comment type="caution">
    <text evidence="1">The sequence shown here is derived from an EMBL/GenBank/DDBJ whole genome shotgun (WGS) entry which is preliminary data.</text>
</comment>
<dbReference type="AlphaFoldDB" id="A0A1F6V9B5"/>
<accession>A0A1F6V9B5</accession>
<reference evidence="1 2" key="1">
    <citation type="journal article" date="2016" name="Nat. Commun.">
        <title>Thousands of microbial genomes shed light on interconnected biogeochemical processes in an aquifer system.</title>
        <authorList>
            <person name="Anantharaman K."/>
            <person name="Brown C.T."/>
            <person name="Hug L.A."/>
            <person name="Sharon I."/>
            <person name="Castelle C.J."/>
            <person name="Probst A.J."/>
            <person name="Thomas B.C."/>
            <person name="Singh A."/>
            <person name="Wilkins M.J."/>
            <person name="Karaoz U."/>
            <person name="Brodie E.L."/>
            <person name="Williams K.H."/>
            <person name="Hubbard S.S."/>
            <person name="Banfield J.F."/>
        </authorList>
    </citation>
    <scope>NUCLEOTIDE SEQUENCE [LARGE SCALE GENOMIC DNA]</scope>
</reference>
<proteinExistence type="predicted"/>
<protein>
    <submittedName>
        <fullName evidence="1">Uncharacterized protein</fullName>
    </submittedName>
</protein>
<dbReference type="Proteomes" id="UP000177370">
    <property type="component" value="Unassembled WGS sequence"/>
</dbReference>
<evidence type="ECO:0000313" key="1">
    <source>
        <dbReference type="EMBL" id="OGI66263.1"/>
    </source>
</evidence>
<dbReference type="EMBL" id="MFTP01000002">
    <property type="protein sequence ID" value="OGI66263.1"/>
    <property type="molecule type" value="Genomic_DNA"/>
</dbReference>